<feature type="compositionally biased region" description="Acidic residues" evidence="4">
    <location>
        <begin position="580"/>
        <end position="591"/>
    </location>
</feature>
<dbReference type="GO" id="GO:0005634">
    <property type="term" value="C:nucleus"/>
    <property type="evidence" value="ECO:0007669"/>
    <property type="project" value="UniProtKB-SubCell"/>
</dbReference>
<feature type="region of interest" description="Disordered" evidence="4">
    <location>
        <begin position="302"/>
        <end position="366"/>
    </location>
</feature>
<feature type="compositionally biased region" description="Acidic residues" evidence="4">
    <location>
        <begin position="525"/>
        <end position="545"/>
    </location>
</feature>
<organism evidence="7 8">
    <name type="scientific">Candida dubliniensis (strain CD36 / ATCC MYA-646 / CBS 7987 / NCPF 3949 / NRRL Y-17841)</name>
    <name type="common">Yeast</name>
    <dbReference type="NCBI Taxonomy" id="573826"/>
    <lineage>
        <taxon>Eukaryota</taxon>
        <taxon>Fungi</taxon>
        <taxon>Dikarya</taxon>
        <taxon>Ascomycota</taxon>
        <taxon>Saccharomycotina</taxon>
        <taxon>Pichiomycetes</taxon>
        <taxon>Debaryomycetaceae</taxon>
        <taxon>Candida/Lodderomyces clade</taxon>
        <taxon>Candida</taxon>
    </lineage>
</organism>
<dbReference type="GO" id="GO:0045944">
    <property type="term" value="P:positive regulation of transcription by RNA polymerase II"/>
    <property type="evidence" value="ECO:0007669"/>
    <property type="project" value="TreeGrafter"/>
</dbReference>
<dbReference type="Pfam" id="PF08605">
    <property type="entry name" value="Rad9_Rad53_bind"/>
    <property type="match status" value="1"/>
</dbReference>
<name>B9WHI0_CANDC</name>
<dbReference type="InterPro" id="IPR047252">
    <property type="entry name" value="TP53BP1-like"/>
</dbReference>
<dbReference type="HOGENOM" id="CLU_010407_0_0_1"/>
<proteinExistence type="predicted"/>
<dbReference type="KEGG" id="cdu:CD36_52380"/>
<sequence length="1065" mass="120663">MDTQVDQHVLPQSAQSENSQFQQQGHSAINVNSEPTQKDSSLFKDYEDHNSSLIFGGNITNDDNVDDNDTEIIPTVEDQIIVDRTVEDVTEADDKYQNDDTISPFSKKLKEMIDEQKQSSHDQGQTNGTHSEYLKSYSRESFRDNGNDDTQIIIQRHYNSNDNYDIESSNGTSQQKQTNSKIIVENKMNTQDNQLGDTQVIGRALPDTQIINNVLPDTQVINKVLPDTQVIKKVLSDTQIINKALADTQVIPKLLPNTQVINRVLSDTQVIQKNIPESQVIQLPDTQTQSVSYYDSQKVLHSSPADHSQAISPSHNKKTCKSQTQVLNTQDLSDISTSEDTTQEHASKSVIEIQTDSDEDESEDKKIQSKYYDDSLTAHQFKRKLSLSPQKIKRRNTELIPSRTNKNSLLTTINGISSSSSSSNKDFLKTPGLRQYSIPLVLASPTNPLSSSSPLKKQLNLDEEDKSIQTDKIEEDSTSMDIAPLPSSPNKGVKISFEEEHEPSDLEEFDIDIDQIKAKNKAIIEIDDDDEEEVDDDDDDDDDDSSSSSKKQSDEAIPIIAPRSRANKKIIDSQSMNTNEDVDSITEDSTEPDILRQEESTTLTEDDIINHDSVWAIYNLKMYTGRIVAKYIEDSNIEFDEGTYNVKNVDLNVLDIRIGDTVNVKGNRHKYTVTGLSTLAGDEKSKLSNIKCMRGYNVVYLRRSQQKPNLNVPAKEFSVILSDCFMELSDWIMHQQKYKLIIGNYNIFTDEAILPSTPKKSQKYKLPSTPLKSLKHTNSEIIKPNSADSKIFQEMIFCITSIDGDRKMELKSIIETNGGILWDKEIHELFSYHEQQEKEGSQISLNLTCDLEVAQTFNFIALISNNFCRSAKYLQALALGWPIISDVYIDDCLKDTTNKQKWTNYLLPSGLSKKLTTIKSIDIFRFKENYEAGKMLVDQFNNNHHVFNGLDILILQNKSINHNSMETCKFIFYAFGAKSLQYFTKTDQIIKCIKEDFTGIEDNITIYDESNDMVQALTNNRNITGKNNRDKPKSNYSIKLIDWEWVVQCVINGAILESPKYTVSV</sequence>
<reference evidence="7 8" key="1">
    <citation type="journal article" date="2009" name="Genome Res.">
        <title>Comparative genomics of the fungal pathogens Candida dubliniensis and Candida albicans.</title>
        <authorList>
            <person name="Jackson A.P."/>
            <person name="Gamble J.A."/>
            <person name="Yeomans T."/>
            <person name="Moran G.P."/>
            <person name="Saunders D."/>
            <person name="Harris D."/>
            <person name="Aslett M."/>
            <person name="Barrell J.F."/>
            <person name="Butler G."/>
            <person name="Citiulo F."/>
            <person name="Coleman D.C."/>
            <person name="de Groot P.W.J."/>
            <person name="Goodwin T.J."/>
            <person name="Quail M.A."/>
            <person name="McQuillan J."/>
            <person name="Munro C.A."/>
            <person name="Pain A."/>
            <person name="Poulter R.T."/>
            <person name="Rajandream M.A."/>
            <person name="Renauld H."/>
            <person name="Spiering M.J."/>
            <person name="Tivey A."/>
            <person name="Gow N.A.R."/>
            <person name="Barrell B."/>
            <person name="Sullivan D.J."/>
            <person name="Berriman M."/>
        </authorList>
    </citation>
    <scope>NUCLEOTIDE SEQUENCE [LARGE SCALE GENOMIC DNA]</scope>
    <source>
        <strain evidence="8">CD36 / ATCC MYA-646 / CBS 7987 / NCPF 3949 / NRRL Y-17841</strain>
    </source>
</reference>
<dbReference type="CDD" id="cd17724">
    <property type="entry name" value="BRCT_p53bp1_rpt2"/>
    <property type="match status" value="1"/>
</dbReference>
<feature type="region of interest" description="Disordered" evidence="4">
    <location>
        <begin position="522"/>
        <end position="594"/>
    </location>
</feature>
<dbReference type="OrthoDB" id="129353at2759"/>
<dbReference type="GeneID" id="8048362"/>
<dbReference type="CDD" id="cd17745">
    <property type="entry name" value="BRCT_p53bp1_rpt1"/>
    <property type="match status" value="1"/>
</dbReference>
<dbReference type="InterPro" id="IPR047250">
    <property type="entry name" value="BRCT_p53bp1-like_rpt2"/>
</dbReference>
<protein>
    <submittedName>
        <fullName evidence="7">DNA repair protein Rad9 homologue, putative</fullName>
    </submittedName>
</protein>
<dbReference type="Proteomes" id="UP000002605">
    <property type="component" value="Chromosome 5"/>
</dbReference>
<evidence type="ECO:0000313" key="6">
    <source>
        <dbReference type="CGD" id="CAL0000166373"/>
    </source>
</evidence>
<evidence type="ECO:0000313" key="7">
    <source>
        <dbReference type="EMBL" id="CAX41622.1"/>
    </source>
</evidence>
<feature type="domain" description="BRCT" evidence="5">
    <location>
        <begin position="787"/>
        <end position="894"/>
    </location>
</feature>
<evidence type="ECO:0000259" key="5">
    <source>
        <dbReference type="PROSITE" id="PS50172"/>
    </source>
</evidence>
<dbReference type="VEuPathDB" id="FungiDB:CD36_52380"/>
<feature type="region of interest" description="Disordered" evidence="4">
    <location>
        <begin position="444"/>
        <end position="493"/>
    </location>
</feature>
<dbReference type="PANTHER" id="PTHR15321:SF3">
    <property type="entry name" value="TP53-BINDING PROTEIN 1"/>
    <property type="match status" value="1"/>
</dbReference>
<dbReference type="AlphaFoldDB" id="B9WHI0"/>
<comment type="subcellular location">
    <subcellularLocation>
        <location evidence="1">Nucleus</location>
    </subcellularLocation>
</comment>
<dbReference type="CGD" id="CAL0000166373">
    <property type="gene designation" value="Cd36_52380"/>
</dbReference>
<dbReference type="RefSeq" id="XP_002420543.1">
    <property type="nucleotide sequence ID" value="XM_002420498.1"/>
</dbReference>
<dbReference type="InterPro" id="IPR047249">
    <property type="entry name" value="BRCT_p53bp1-like_rpt1"/>
</dbReference>
<feature type="compositionally biased region" description="Polar residues" evidence="4">
    <location>
        <begin position="1"/>
        <end position="40"/>
    </location>
</feature>
<evidence type="ECO:0000313" key="8">
    <source>
        <dbReference type="Proteomes" id="UP000002605"/>
    </source>
</evidence>
<feature type="compositionally biased region" description="Polar residues" evidence="4">
    <location>
        <begin position="321"/>
        <end position="340"/>
    </location>
</feature>
<dbReference type="PROSITE" id="PS50172">
    <property type="entry name" value="BRCT"/>
    <property type="match status" value="2"/>
</dbReference>
<dbReference type="EMBL" id="FM992692">
    <property type="protein sequence ID" value="CAX41622.1"/>
    <property type="molecule type" value="Genomic_DNA"/>
</dbReference>
<feature type="region of interest" description="Disordered" evidence="4">
    <location>
        <begin position="111"/>
        <end position="130"/>
    </location>
</feature>
<evidence type="ECO:0000256" key="4">
    <source>
        <dbReference type="SAM" id="MobiDB-lite"/>
    </source>
</evidence>
<evidence type="ECO:0000256" key="1">
    <source>
        <dbReference type="ARBA" id="ARBA00004123"/>
    </source>
</evidence>
<keyword evidence="3" id="KW-0539">Nucleus</keyword>
<evidence type="ECO:0000256" key="2">
    <source>
        <dbReference type="ARBA" id="ARBA00022763"/>
    </source>
</evidence>
<dbReference type="GO" id="GO:0000077">
    <property type="term" value="P:DNA damage checkpoint signaling"/>
    <property type="evidence" value="ECO:0007669"/>
    <property type="project" value="TreeGrafter"/>
</dbReference>
<feature type="compositionally biased region" description="Basic and acidic residues" evidence="4">
    <location>
        <begin position="111"/>
        <end position="120"/>
    </location>
</feature>
<feature type="compositionally biased region" description="Polar residues" evidence="4">
    <location>
        <begin position="305"/>
        <end position="314"/>
    </location>
</feature>
<dbReference type="SUPFAM" id="SSF52113">
    <property type="entry name" value="BRCT domain"/>
    <property type="match status" value="2"/>
</dbReference>
<dbReference type="InterPro" id="IPR001357">
    <property type="entry name" value="BRCT_dom"/>
</dbReference>
<feature type="domain" description="BRCT" evidence="5">
    <location>
        <begin position="942"/>
        <end position="1063"/>
    </location>
</feature>
<dbReference type="InterPro" id="IPR036420">
    <property type="entry name" value="BRCT_dom_sf"/>
</dbReference>
<keyword evidence="2" id="KW-0227">DNA damage</keyword>
<evidence type="ECO:0000256" key="3">
    <source>
        <dbReference type="ARBA" id="ARBA00023242"/>
    </source>
</evidence>
<accession>B9WHI0</accession>
<gene>
    <name evidence="6" type="ordered locus">Cd36_52380</name>
    <name evidence="7" type="ORF">CD36_52380</name>
</gene>
<dbReference type="Gene3D" id="3.40.50.10190">
    <property type="entry name" value="BRCT domain"/>
    <property type="match status" value="2"/>
</dbReference>
<dbReference type="Pfam" id="PF00533">
    <property type="entry name" value="BRCT"/>
    <property type="match status" value="1"/>
</dbReference>
<feature type="compositionally biased region" description="Polar residues" evidence="4">
    <location>
        <begin position="121"/>
        <end position="130"/>
    </location>
</feature>
<feature type="compositionally biased region" description="Low complexity" evidence="4">
    <location>
        <begin position="444"/>
        <end position="458"/>
    </location>
</feature>
<dbReference type="eggNOG" id="KOG3548">
    <property type="taxonomic scope" value="Eukaryota"/>
</dbReference>
<dbReference type="InterPro" id="IPR013914">
    <property type="entry name" value="Rad9_Rad53-bd_dom_fun"/>
</dbReference>
<dbReference type="PANTHER" id="PTHR15321">
    <property type="entry name" value="TUMOR SUPPRESSOR P53-BINDING PROTEIN 1"/>
    <property type="match status" value="1"/>
</dbReference>
<keyword evidence="8" id="KW-1185">Reference proteome</keyword>
<feature type="region of interest" description="Disordered" evidence="4">
    <location>
        <begin position="1"/>
        <end position="42"/>
    </location>
</feature>
<dbReference type="SMART" id="SM00292">
    <property type="entry name" value="BRCT"/>
    <property type="match status" value="2"/>
</dbReference>
<dbReference type="GO" id="GO:0042393">
    <property type="term" value="F:histone binding"/>
    <property type="evidence" value="ECO:0007669"/>
    <property type="project" value="TreeGrafter"/>
</dbReference>